<evidence type="ECO:0000256" key="2">
    <source>
        <dbReference type="ARBA" id="ARBA00022448"/>
    </source>
</evidence>
<dbReference type="PANTHER" id="PTHR43386:SF23">
    <property type="entry name" value="ABC TRANSPORTER"/>
    <property type="match status" value="1"/>
</dbReference>
<evidence type="ECO:0000256" key="4">
    <source>
        <dbReference type="ARBA" id="ARBA00022692"/>
    </source>
</evidence>
<sequence length="284" mass="29946">MSAPAVARRSLALPDRRTRIVAFLVLAVLLLIGVVVAGTVAQDAARTTHLDAVSQGPSAAHWFGTDRLGRDMLARTLVGLRLSLVVGTTAALASAVIAVVLATVSVTVGRWAETAVNWLVDFFLALPHLVLLILLAFALGGGTQAVIIAVAITHWPTLTRVLQAQARQVVASEYVASSRALGTSGFALARGHLLPHLLPHFVVGTALMFPHAILHEAALSFLGLGIDPSQPAIGILLSDSMKVLSAGMWWLAVLPGVCLLVMVKLVDSIGENLRSVIDPRSYHL</sequence>
<evidence type="ECO:0000256" key="6">
    <source>
        <dbReference type="ARBA" id="ARBA00023136"/>
    </source>
</evidence>
<feature type="transmembrane region" description="Helical" evidence="7">
    <location>
        <begin position="82"/>
        <end position="108"/>
    </location>
</feature>
<dbReference type="Proteomes" id="UP000604117">
    <property type="component" value="Unassembled WGS sequence"/>
</dbReference>
<keyword evidence="6 7" id="KW-0472">Membrane</keyword>
<keyword evidence="3" id="KW-1003">Cell membrane</keyword>
<dbReference type="InterPro" id="IPR000515">
    <property type="entry name" value="MetI-like"/>
</dbReference>
<dbReference type="Gene3D" id="1.10.3720.10">
    <property type="entry name" value="MetI-like"/>
    <property type="match status" value="1"/>
</dbReference>
<organism evidence="9 10">
    <name type="scientific">Asanoa siamensis</name>
    <dbReference type="NCBI Taxonomy" id="926357"/>
    <lineage>
        <taxon>Bacteria</taxon>
        <taxon>Bacillati</taxon>
        <taxon>Actinomycetota</taxon>
        <taxon>Actinomycetes</taxon>
        <taxon>Micromonosporales</taxon>
        <taxon>Micromonosporaceae</taxon>
        <taxon>Asanoa</taxon>
    </lineage>
</organism>
<name>A0ABQ4D109_9ACTN</name>
<dbReference type="PANTHER" id="PTHR43386">
    <property type="entry name" value="OLIGOPEPTIDE TRANSPORT SYSTEM PERMEASE PROTEIN APPC"/>
    <property type="match status" value="1"/>
</dbReference>
<evidence type="ECO:0000256" key="3">
    <source>
        <dbReference type="ARBA" id="ARBA00022475"/>
    </source>
</evidence>
<evidence type="ECO:0000256" key="1">
    <source>
        <dbReference type="ARBA" id="ARBA00004651"/>
    </source>
</evidence>
<dbReference type="Pfam" id="PF00528">
    <property type="entry name" value="BPD_transp_1"/>
    <property type="match status" value="1"/>
</dbReference>
<dbReference type="CDD" id="cd06261">
    <property type="entry name" value="TM_PBP2"/>
    <property type="match status" value="1"/>
</dbReference>
<dbReference type="RefSeq" id="WP_203718078.1">
    <property type="nucleotide sequence ID" value="NZ_BONE01000083.1"/>
</dbReference>
<evidence type="ECO:0000313" key="10">
    <source>
        <dbReference type="Proteomes" id="UP000604117"/>
    </source>
</evidence>
<feature type="domain" description="ABC transmembrane type-1" evidence="8">
    <location>
        <begin position="80"/>
        <end position="270"/>
    </location>
</feature>
<reference evidence="9 10" key="1">
    <citation type="submission" date="2021-01" db="EMBL/GenBank/DDBJ databases">
        <title>Whole genome shotgun sequence of Asanoa siamensis NBRC 107932.</title>
        <authorList>
            <person name="Komaki H."/>
            <person name="Tamura T."/>
        </authorList>
    </citation>
    <scope>NUCLEOTIDE SEQUENCE [LARGE SCALE GENOMIC DNA]</scope>
    <source>
        <strain evidence="9 10">NBRC 107932</strain>
    </source>
</reference>
<protein>
    <submittedName>
        <fullName evidence="9">Peptide ABC transporter permease</fullName>
    </submittedName>
</protein>
<comment type="subcellular location">
    <subcellularLocation>
        <location evidence="1 7">Cell membrane</location>
        <topology evidence="1 7">Multi-pass membrane protein</topology>
    </subcellularLocation>
</comment>
<keyword evidence="5 7" id="KW-1133">Transmembrane helix</keyword>
<feature type="transmembrane region" description="Helical" evidence="7">
    <location>
        <begin position="20"/>
        <end position="41"/>
    </location>
</feature>
<evidence type="ECO:0000259" key="8">
    <source>
        <dbReference type="PROSITE" id="PS50928"/>
    </source>
</evidence>
<feature type="transmembrane region" description="Helical" evidence="7">
    <location>
        <begin position="128"/>
        <end position="152"/>
    </location>
</feature>
<gene>
    <name evidence="9" type="ORF">Asi02nite_67420</name>
</gene>
<dbReference type="InterPro" id="IPR050366">
    <property type="entry name" value="BP-dependent_transpt_permease"/>
</dbReference>
<keyword evidence="2 7" id="KW-0813">Transport</keyword>
<dbReference type="InterPro" id="IPR035906">
    <property type="entry name" value="MetI-like_sf"/>
</dbReference>
<proteinExistence type="inferred from homology"/>
<dbReference type="EMBL" id="BONE01000083">
    <property type="protein sequence ID" value="GIF77224.1"/>
    <property type="molecule type" value="Genomic_DNA"/>
</dbReference>
<feature type="transmembrane region" description="Helical" evidence="7">
    <location>
        <begin position="246"/>
        <end position="266"/>
    </location>
</feature>
<evidence type="ECO:0000256" key="7">
    <source>
        <dbReference type="RuleBase" id="RU363032"/>
    </source>
</evidence>
<evidence type="ECO:0000313" key="9">
    <source>
        <dbReference type="EMBL" id="GIF77224.1"/>
    </source>
</evidence>
<evidence type="ECO:0000256" key="5">
    <source>
        <dbReference type="ARBA" id="ARBA00022989"/>
    </source>
</evidence>
<dbReference type="SUPFAM" id="SSF161098">
    <property type="entry name" value="MetI-like"/>
    <property type="match status" value="1"/>
</dbReference>
<keyword evidence="10" id="KW-1185">Reference proteome</keyword>
<comment type="similarity">
    <text evidence="7">Belongs to the binding-protein-dependent transport system permease family.</text>
</comment>
<dbReference type="PROSITE" id="PS50928">
    <property type="entry name" value="ABC_TM1"/>
    <property type="match status" value="1"/>
</dbReference>
<comment type="caution">
    <text evidence="9">The sequence shown here is derived from an EMBL/GenBank/DDBJ whole genome shotgun (WGS) entry which is preliminary data.</text>
</comment>
<accession>A0ABQ4D109</accession>
<keyword evidence="4 7" id="KW-0812">Transmembrane</keyword>